<protein>
    <submittedName>
        <fullName evidence="1">DUF445 domain-containing protein</fullName>
    </submittedName>
</protein>
<dbReference type="InterPro" id="IPR007383">
    <property type="entry name" value="DUF445"/>
</dbReference>
<dbReference type="EMBL" id="CP026952">
    <property type="protein sequence ID" value="AWB94108.1"/>
    <property type="molecule type" value="Genomic_DNA"/>
</dbReference>
<dbReference type="AlphaFoldDB" id="A0A2S0WS49"/>
<evidence type="ECO:0000313" key="2">
    <source>
        <dbReference type="Proteomes" id="UP000244384"/>
    </source>
</evidence>
<reference evidence="2" key="1">
    <citation type="submission" date="2018-01" db="EMBL/GenBank/DDBJ databases">
        <authorList>
            <person name="Li J."/>
        </authorList>
    </citation>
    <scope>NUCLEOTIDE SEQUENCE [LARGE SCALE GENOMIC DNA]</scope>
    <source>
        <strain evidence="2">592</strain>
    </source>
</reference>
<dbReference type="PANTHER" id="PTHR38442:SF1">
    <property type="entry name" value="INNER MEMBRANE PROTEIN"/>
    <property type="match status" value="1"/>
</dbReference>
<sequence length="397" mass="44134">MRALALSLLLIAAVIYVLTRDHDSGFLGYVNAGSEAAMVGAIADWFAVTALFRHPLGLPIPHTAIIPKRKESLGESLQEFVADNFLKEDVIRERIGSAGVSRRVGEWLVDGRHSERLVHEGSRILADALSHVRESDVAAVVQEALIPRLKEEELSPVVGQLLDEVLRDDAHRGLVDLAVDELSRWLAHNHDEVAALIENRAPSWTPQWLDRRVATWVHEQVVEWVADIGRTPDHNARLALDNWLGDLAQGLQHDPDTMERFERLKERMLSQPRLSTTSVQLWEALRRALIGSLGDETGLLRTRANEEIDKLGHRLIEDPTLAERVDTTIADIASYAVNNYGHEVATVISATVNRWDGKETADRIELHVGRDLQFIRINGTVVGGLAGIVIHAISTVL</sequence>
<dbReference type="GO" id="GO:0005886">
    <property type="term" value="C:plasma membrane"/>
    <property type="evidence" value="ECO:0007669"/>
    <property type="project" value="TreeGrafter"/>
</dbReference>
<keyword evidence="2" id="KW-1185">Reference proteome</keyword>
<dbReference type="OrthoDB" id="9769590at2"/>
<name>A0A2S0WS49_9ACTN</name>
<accession>A0A2S0WS49</accession>
<gene>
    <name evidence="1" type="ORF">C3E78_08545</name>
</gene>
<proteinExistence type="predicted"/>
<dbReference type="Pfam" id="PF04286">
    <property type="entry name" value="DUF445"/>
    <property type="match status" value="1"/>
</dbReference>
<dbReference type="Proteomes" id="UP000244384">
    <property type="component" value="Chromosome"/>
</dbReference>
<dbReference type="PANTHER" id="PTHR38442">
    <property type="entry name" value="INNER MEMBRANE PROTEIN-RELATED"/>
    <property type="match status" value="1"/>
</dbReference>
<organism evidence="1 2">
    <name type="scientific">Aeromicrobium chenweiae</name>
    <dbReference type="NCBI Taxonomy" id="2079793"/>
    <lineage>
        <taxon>Bacteria</taxon>
        <taxon>Bacillati</taxon>
        <taxon>Actinomycetota</taxon>
        <taxon>Actinomycetes</taxon>
        <taxon>Propionibacteriales</taxon>
        <taxon>Nocardioidaceae</taxon>
        <taxon>Aeromicrobium</taxon>
    </lineage>
</organism>
<evidence type="ECO:0000313" key="1">
    <source>
        <dbReference type="EMBL" id="AWB94108.1"/>
    </source>
</evidence>
<dbReference type="KEGG" id="aez:C3E78_08545"/>
<accession>A0A5F2EQ40</accession>